<dbReference type="GO" id="GO:0044205">
    <property type="term" value="P:'de novo' UMP biosynthetic process"/>
    <property type="evidence" value="ECO:0007669"/>
    <property type="project" value="UniProtKB-UniRule"/>
</dbReference>
<dbReference type="GO" id="GO:0019856">
    <property type="term" value="P:pyrimidine nucleobase biosynthetic process"/>
    <property type="evidence" value="ECO:0007669"/>
    <property type="project" value="TreeGrafter"/>
</dbReference>
<dbReference type="GO" id="GO:0004588">
    <property type="term" value="F:orotate phosphoribosyltransferase activity"/>
    <property type="evidence" value="ECO:0007669"/>
    <property type="project" value="UniProtKB-UniRule"/>
</dbReference>
<evidence type="ECO:0000256" key="5">
    <source>
        <dbReference type="ARBA" id="ARBA00022975"/>
    </source>
</evidence>
<feature type="binding site" evidence="6">
    <location>
        <position position="95"/>
    </location>
    <ligand>
        <name>5-phospho-alpha-D-ribose 1-diphosphate</name>
        <dbReference type="ChEBI" id="CHEBI:58017"/>
        <note>ligand shared between dimeric partners</note>
    </ligand>
</feature>
<comment type="function">
    <text evidence="6">Catalyzes the transfer of a ribosyl phosphate group from 5-phosphoribose 1-diphosphate to orotate, leading to the formation of orotidine monophosphate (OMP).</text>
</comment>
<keyword evidence="9" id="KW-1185">Reference proteome</keyword>
<dbReference type="InterPro" id="IPR000836">
    <property type="entry name" value="PRTase_dom"/>
</dbReference>
<comment type="cofactor">
    <cofactor evidence="6">
        <name>Mg(2+)</name>
        <dbReference type="ChEBI" id="CHEBI:18420"/>
    </cofactor>
</comment>
<comment type="caution">
    <text evidence="8">The sequence shown here is derived from an EMBL/GenBank/DDBJ whole genome shotgun (WGS) entry which is preliminary data.</text>
</comment>
<dbReference type="PANTHER" id="PTHR19278">
    <property type="entry name" value="OROTATE PHOSPHORIBOSYLTRANSFERASE"/>
    <property type="match status" value="1"/>
</dbReference>
<dbReference type="OrthoDB" id="9802134at2"/>
<comment type="caution">
    <text evidence="6">Lacks conserved residue(s) required for the propagation of feature annotation.</text>
</comment>
<accession>A0A271J4G1</accession>
<keyword evidence="4 6" id="KW-0808">Transferase</keyword>
<dbReference type="AlphaFoldDB" id="A0A271J4G1"/>
<dbReference type="InterPro" id="IPR023031">
    <property type="entry name" value="OPRT"/>
</dbReference>
<comment type="catalytic activity">
    <reaction evidence="6">
        <text>orotidine 5'-phosphate + diphosphate = orotate + 5-phospho-alpha-D-ribose 1-diphosphate</text>
        <dbReference type="Rhea" id="RHEA:10380"/>
        <dbReference type="ChEBI" id="CHEBI:30839"/>
        <dbReference type="ChEBI" id="CHEBI:33019"/>
        <dbReference type="ChEBI" id="CHEBI:57538"/>
        <dbReference type="ChEBI" id="CHEBI:58017"/>
        <dbReference type="EC" id="2.4.2.10"/>
    </reaction>
</comment>
<dbReference type="RefSeq" id="WP_095511516.1">
    <property type="nucleotide sequence ID" value="NZ_MQWD01000001.1"/>
</dbReference>
<dbReference type="EC" id="2.4.2.10" evidence="2 6"/>
<comment type="similarity">
    <text evidence="6">Belongs to the purine/pyrimidine phosphoribosyltransferase family. PyrE subfamily.</text>
</comment>
<organism evidence="8 9">
    <name type="scientific">Rubrivirga marina</name>
    <dbReference type="NCBI Taxonomy" id="1196024"/>
    <lineage>
        <taxon>Bacteria</taxon>
        <taxon>Pseudomonadati</taxon>
        <taxon>Rhodothermota</taxon>
        <taxon>Rhodothermia</taxon>
        <taxon>Rhodothermales</taxon>
        <taxon>Rubricoccaceae</taxon>
        <taxon>Rubrivirga</taxon>
    </lineage>
</organism>
<comment type="subunit">
    <text evidence="6">Homodimer.</text>
</comment>
<dbReference type="SUPFAM" id="SSF53271">
    <property type="entry name" value="PRTase-like"/>
    <property type="match status" value="1"/>
</dbReference>
<dbReference type="NCBIfam" id="TIGR00336">
    <property type="entry name" value="pyrE"/>
    <property type="match status" value="1"/>
</dbReference>
<keyword evidence="5 6" id="KW-0665">Pyrimidine biosynthesis</keyword>
<feature type="binding site" evidence="6">
    <location>
        <position position="101"/>
    </location>
    <ligand>
        <name>5-phospho-alpha-D-ribose 1-diphosphate</name>
        <dbReference type="ChEBI" id="CHEBI:58017"/>
        <note>ligand shared between dimeric partners</note>
    </ligand>
</feature>
<feature type="binding site" description="in other chain" evidence="6">
    <location>
        <begin position="121"/>
        <end position="129"/>
    </location>
    <ligand>
        <name>5-phospho-alpha-D-ribose 1-diphosphate</name>
        <dbReference type="ChEBI" id="CHEBI:58017"/>
        <note>ligand shared between dimeric partners</note>
    </ligand>
</feature>
<dbReference type="InterPro" id="IPR004467">
    <property type="entry name" value="Or_phspho_trans_dom"/>
</dbReference>
<evidence type="ECO:0000259" key="7">
    <source>
        <dbReference type="Pfam" id="PF00156"/>
    </source>
</evidence>
<dbReference type="Proteomes" id="UP000216339">
    <property type="component" value="Unassembled WGS sequence"/>
</dbReference>
<dbReference type="GO" id="GO:0000287">
    <property type="term" value="F:magnesium ion binding"/>
    <property type="evidence" value="ECO:0007669"/>
    <property type="project" value="UniProtKB-UniRule"/>
</dbReference>
<dbReference type="HAMAP" id="MF_01208">
    <property type="entry name" value="PyrE"/>
    <property type="match status" value="1"/>
</dbReference>
<keyword evidence="3 6" id="KW-0328">Glycosyltransferase</keyword>
<dbReference type="UniPathway" id="UPA00070">
    <property type="reaction ID" value="UER00119"/>
</dbReference>
<name>A0A271J4G1_9BACT</name>
<comment type="pathway">
    <text evidence="1 6">Pyrimidine metabolism; UMP biosynthesis via de novo pathway; UMP from orotate: step 1/2.</text>
</comment>
<protein>
    <recommendedName>
        <fullName evidence="2 6">Orotate phosphoribosyltransferase</fullName>
        <shortName evidence="6">OPRT</shortName>
        <shortName evidence="6">OPRTase</shortName>
        <ecNumber evidence="2 6">2.4.2.10</ecNumber>
    </recommendedName>
</protein>
<feature type="domain" description="Phosphoribosyltransferase" evidence="7">
    <location>
        <begin position="46"/>
        <end position="151"/>
    </location>
</feature>
<sequence>MTTAAEIARDLLRIGAVSLRPDDPFTWASGRLSPVYTDNRLILSYPEVRSRVADAFLQALAEAGEVDAVSATATAGIPHGALLADRAGLPFSYVRSAAKGHGRQNRIEGRVEAGQRLVLVEDLVSTGGSVLSAAEALREAGAEVVAVLAVFTYGFPEAERAFAEAGVPLVTLTDFTSLADAARQSGALADGALTALHDWRADPTGWSERRRGEG</sequence>
<feature type="binding site" evidence="6">
    <location>
        <position position="125"/>
    </location>
    <ligand>
        <name>orotate</name>
        <dbReference type="ChEBI" id="CHEBI:30839"/>
    </ligand>
</feature>
<dbReference type="EMBL" id="MQWD01000001">
    <property type="protein sequence ID" value="PAP77845.1"/>
    <property type="molecule type" value="Genomic_DNA"/>
</dbReference>
<dbReference type="InterPro" id="IPR029057">
    <property type="entry name" value="PRTase-like"/>
</dbReference>
<evidence type="ECO:0000256" key="1">
    <source>
        <dbReference type="ARBA" id="ARBA00004889"/>
    </source>
</evidence>
<evidence type="ECO:0000256" key="3">
    <source>
        <dbReference type="ARBA" id="ARBA00022676"/>
    </source>
</evidence>
<proteinExistence type="inferred from homology"/>
<gene>
    <name evidence="6" type="primary">pyrE</name>
    <name evidence="8" type="ORF">BSZ37_16050</name>
</gene>
<keyword evidence="6" id="KW-0460">Magnesium</keyword>
<evidence type="ECO:0000313" key="9">
    <source>
        <dbReference type="Proteomes" id="UP000216339"/>
    </source>
</evidence>
<dbReference type="Gene3D" id="3.40.50.2020">
    <property type="match status" value="1"/>
</dbReference>
<dbReference type="CDD" id="cd06223">
    <property type="entry name" value="PRTases_typeI"/>
    <property type="match status" value="1"/>
</dbReference>
<evidence type="ECO:0000256" key="4">
    <source>
        <dbReference type="ARBA" id="ARBA00022679"/>
    </source>
</evidence>
<dbReference type="Pfam" id="PF00156">
    <property type="entry name" value="Pribosyltran"/>
    <property type="match status" value="1"/>
</dbReference>
<evidence type="ECO:0000313" key="8">
    <source>
        <dbReference type="EMBL" id="PAP77845.1"/>
    </source>
</evidence>
<evidence type="ECO:0000256" key="6">
    <source>
        <dbReference type="HAMAP-Rule" id="MF_01208"/>
    </source>
</evidence>
<evidence type="ECO:0000256" key="2">
    <source>
        <dbReference type="ARBA" id="ARBA00011971"/>
    </source>
</evidence>
<feature type="binding site" evidence="6">
    <location>
        <position position="99"/>
    </location>
    <ligand>
        <name>5-phospho-alpha-D-ribose 1-diphosphate</name>
        <dbReference type="ChEBI" id="CHEBI:58017"/>
        <note>ligand shared between dimeric partners</note>
    </ligand>
</feature>
<dbReference type="PANTHER" id="PTHR19278:SF9">
    <property type="entry name" value="URIDINE 5'-MONOPHOSPHATE SYNTHASE"/>
    <property type="match status" value="1"/>
</dbReference>
<reference evidence="8 9" key="1">
    <citation type="submission" date="2016-11" db="EMBL/GenBank/DDBJ databases">
        <title>Study of marine rhodopsin-containing bacteria.</title>
        <authorList>
            <person name="Yoshizawa S."/>
            <person name="Kumagai Y."/>
            <person name="Kogure K."/>
        </authorList>
    </citation>
    <scope>NUCLEOTIDE SEQUENCE [LARGE SCALE GENOMIC DNA]</scope>
    <source>
        <strain evidence="8 9">SAORIC-28</strain>
    </source>
</reference>